<dbReference type="EMBL" id="JACGWU010000001">
    <property type="protein sequence ID" value="MBA8828700.1"/>
    <property type="molecule type" value="Genomic_DNA"/>
</dbReference>
<dbReference type="InterPro" id="IPR023408">
    <property type="entry name" value="MscS_beta-dom_sf"/>
</dbReference>
<comment type="subcellular location">
    <subcellularLocation>
        <location evidence="1">Cell membrane</location>
        <topology evidence="1">Multi-pass membrane protein</topology>
    </subcellularLocation>
</comment>
<dbReference type="AlphaFoldDB" id="A0A7W3JT30"/>
<keyword evidence="4 8" id="KW-0812">Transmembrane</keyword>
<dbReference type="SUPFAM" id="SSF82689">
    <property type="entry name" value="Mechanosensitive channel protein MscS (YggB), C-terminal domain"/>
    <property type="match status" value="1"/>
</dbReference>
<evidence type="ECO:0000259" key="9">
    <source>
        <dbReference type="Pfam" id="PF00924"/>
    </source>
</evidence>
<proteinExistence type="inferred from homology"/>
<gene>
    <name evidence="12" type="ORF">FB555_000771</name>
</gene>
<feature type="domain" description="Mechanosensitive ion channel MscS" evidence="9">
    <location>
        <begin position="128"/>
        <end position="189"/>
    </location>
</feature>
<dbReference type="RefSeq" id="WP_182484087.1">
    <property type="nucleotide sequence ID" value="NZ_JACGWU010000001.1"/>
</dbReference>
<dbReference type="Gene3D" id="2.30.30.60">
    <property type="match status" value="1"/>
</dbReference>
<keyword evidence="6 8" id="KW-0472">Membrane</keyword>
<dbReference type="Pfam" id="PF21082">
    <property type="entry name" value="MS_channel_3rd"/>
    <property type="match status" value="1"/>
</dbReference>
<dbReference type="SUPFAM" id="SSF50182">
    <property type="entry name" value="Sm-like ribonucleoproteins"/>
    <property type="match status" value="1"/>
</dbReference>
<protein>
    <submittedName>
        <fullName evidence="12">Small conductance mechanosensitive channel</fullName>
    </submittedName>
</protein>
<evidence type="ECO:0000256" key="7">
    <source>
        <dbReference type="SAM" id="MobiDB-lite"/>
    </source>
</evidence>
<dbReference type="Proteomes" id="UP000524237">
    <property type="component" value="Unassembled WGS sequence"/>
</dbReference>
<feature type="domain" description="Mechanosensitive ion channel transmembrane helices 2/3" evidence="11">
    <location>
        <begin position="91"/>
        <end position="126"/>
    </location>
</feature>
<evidence type="ECO:0000256" key="1">
    <source>
        <dbReference type="ARBA" id="ARBA00004651"/>
    </source>
</evidence>
<keyword evidence="3" id="KW-1003">Cell membrane</keyword>
<evidence type="ECO:0000313" key="13">
    <source>
        <dbReference type="Proteomes" id="UP000524237"/>
    </source>
</evidence>
<accession>A0A7W3JT30</accession>
<dbReference type="InterPro" id="IPR049142">
    <property type="entry name" value="MS_channel_1st"/>
</dbReference>
<dbReference type="Pfam" id="PF21088">
    <property type="entry name" value="MS_channel_1st"/>
    <property type="match status" value="1"/>
</dbReference>
<evidence type="ECO:0000256" key="2">
    <source>
        <dbReference type="ARBA" id="ARBA00008017"/>
    </source>
</evidence>
<keyword evidence="13" id="KW-1185">Reference proteome</keyword>
<organism evidence="12 13">
    <name type="scientific">Alpinimonas psychrophila</name>
    <dbReference type="NCBI Taxonomy" id="748908"/>
    <lineage>
        <taxon>Bacteria</taxon>
        <taxon>Bacillati</taxon>
        <taxon>Actinomycetota</taxon>
        <taxon>Actinomycetes</taxon>
        <taxon>Micrococcales</taxon>
        <taxon>Microbacteriaceae</taxon>
        <taxon>Alpinimonas</taxon>
    </lineage>
</organism>
<dbReference type="InterPro" id="IPR049278">
    <property type="entry name" value="MS_channel_C"/>
</dbReference>
<evidence type="ECO:0000259" key="10">
    <source>
        <dbReference type="Pfam" id="PF21082"/>
    </source>
</evidence>
<comment type="similarity">
    <text evidence="2">Belongs to the MscS (TC 1.A.23) family.</text>
</comment>
<dbReference type="InterPro" id="IPR010920">
    <property type="entry name" value="LSM_dom_sf"/>
</dbReference>
<dbReference type="PANTHER" id="PTHR30460">
    <property type="entry name" value="MODERATE CONDUCTANCE MECHANOSENSITIVE CHANNEL YBIO"/>
    <property type="match status" value="1"/>
</dbReference>
<feature type="domain" description="Mechanosensitive ion channel MscS C-terminal" evidence="10">
    <location>
        <begin position="199"/>
        <end position="284"/>
    </location>
</feature>
<reference evidence="12 13" key="1">
    <citation type="submission" date="2020-07" db="EMBL/GenBank/DDBJ databases">
        <title>Sequencing the genomes of 1000 actinobacteria strains.</title>
        <authorList>
            <person name="Klenk H.-P."/>
        </authorList>
    </citation>
    <scope>NUCLEOTIDE SEQUENCE [LARGE SCALE GENOMIC DNA]</scope>
    <source>
        <strain evidence="12 13">DSM 23737</strain>
    </source>
</reference>
<feature type="compositionally biased region" description="Low complexity" evidence="7">
    <location>
        <begin position="324"/>
        <end position="335"/>
    </location>
</feature>
<dbReference type="GO" id="GO:0008381">
    <property type="term" value="F:mechanosensitive monoatomic ion channel activity"/>
    <property type="evidence" value="ECO:0007669"/>
    <property type="project" value="InterPro"/>
</dbReference>
<dbReference type="InterPro" id="IPR011066">
    <property type="entry name" value="MscS_channel_C_sf"/>
</dbReference>
<feature type="region of interest" description="Disordered" evidence="7">
    <location>
        <begin position="324"/>
        <end position="349"/>
    </location>
</feature>
<evidence type="ECO:0000313" key="12">
    <source>
        <dbReference type="EMBL" id="MBA8828700.1"/>
    </source>
</evidence>
<feature type="transmembrane region" description="Helical" evidence="8">
    <location>
        <begin position="109"/>
        <end position="129"/>
    </location>
</feature>
<evidence type="ECO:0000256" key="3">
    <source>
        <dbReference type="ARBA" id="ARBA00022475"/>
    </source>
</evidence>
<dbReference type="FunFam" id="2.30.30.60:FF:000001">
    <property type="entry name" value="MscS Mechanosensitive ion channel"/>
    <property type="match status" value="1"/>
</dbReference>
<sequence>MDGFWAWLSGTFTTFEIPLIILFTVIGAVLLRWILLLINRRVVRQIVTGVKRRERTDDTQAIMSSPLVANRIVQRTRTMGSVLDNVVTWMIIAVAIIIILQVLGASITAVVASVGFIGVALGIGAQSTVKDLLSGLFMVFEDQLGVGDVVDLGVATGIVESVGVRITTLRDVNGTLWFVRNGEIERVGNMSQGWARVIIDLAVPYDTDVDAAQQTMLETMTSMAESAKWRSYILEKPEVWGLETISAEALVIRLVMKTRANSKDDVARELRNRLKKALDEMGVHLPALNTVVLAGFDGAASVRGARPPKTATLPTVAEAAALAAAARPTKAVPKTPRAPRAPRAPKAKP</sequence>
<dbReference type="InterPro" id="IPR045276">
    <property type="entry name" value="YbiO_bact"/>
</dbReference>
<dbReference type="InterPro" id="IPR006685">
    <property type="entry name" value="MscS_channel_2nd"/>
</dbReference>
<dbReference type="InterPro" id="IPR011014">
    <property type="entry name" value="MscS_channel_TM-2"/>
</dbReference>
<keyword evidence="5 8" id="KW-1133">Transmembrane helix</keyword>
<feature type="transmembrane region" description="Helical" evidence="8">
    <location>
        <begin position="82"/>
        <end position="103"/>
    </location>
</feature>
<dbReference type="PANTHER" id="PTHR30460:SF0">
    <property type="entry name" value="MODERATE CONDUCTANCE MECHANOSENSITIVE CHANNEL YBIO"/>
    <property type="match status" value="1"/>
</dbReference>
<dbReference type="Pfam" id="PF00924">
    <property type="entry name" value="MS_channel_2nd"/>
    <property type="match status" value="1"/>
</dbReference>
<comment type="caution">
    <text evidence="12">The sequence shown here is derived from an EMBL/GenBank/DDBJ whole genome shotgun (WGS) entry which is preliminary data.</text>
</comment>
<evidence type="ECO:0000259" key="11">
    <source>
        <dbReference type="Pfam" id="PF21088"/>
    </source>
</evidence>
<dbReference type="Gene3D" id="1.10.287.1260">
    <property type="match status" value="1"/>
</dbReference>
<evidence type="ECO:0000256" key="6">
    <source>
        <dbReference type="ARBA" id="ARBA00023136"/>
    </source>
</evidence>
<dbReference type="SUPFAM" id="SSF82861">
    <property type="entry name" value="Mechanosensitive channel protein MscS (YggB), transmembrane region"/>
    <property type="match status" value="1"/>
</dbReference>
<evidence type="ECO:0000256" key="5">
    <source>
        <dbReference type="ARBA" id="ARBA00022989"/>
    </source>
</evidence>
<name>A0A7W3JT30_9MICO</name>
<feature type="transmembrane region" description="Helical" evidence="8">
    <location>
        <begin position="17"/>
        <end position="38"/>
    </location>
</feature>
<dbReference type="Gene3D" id="3.30.70.100">
    <property type="match status" value="1"/>
</dbReference>
<evidence type="ECO:0000256" key="8">
    <source>
        <dbReference type="SAM" id="Phobius"/>
    </source>
</evidence>
<dbReference type="GO" id="GO:0005886">
    <property type="term" value="C:plasma membrane"/>
    <property type="evidence" value="ECO:0007669"/>
    <property type="project" value="UniProtKB-SubCell"/>
</dbReference>
<evidence type="ECO:0000256" key="4">
    <source>
        <dbReference type="ARBA" id="ARBA00022692"/>
    </source>
</evidence>